<keyword evidence="4 7" id="KW-1133">Transmembrane helix</keyword>
<feature type="transmembrane region" description="Helical" evidence="7">
    <location>
        <begin position="542"/>
        <end position="564"/>
    </location>
</feature>
<sequence length="574" mass="61357">MVQRLWVSHLLRHRKAQLLLVNLLTFGLEVCLAAGITYVPPLLLEVGVEEKFMTMVLGIGPVLGLVSVPLLGSASDHWRGRYGRRRPFIWALSLGVLLSLFLIPRASWLAGLLCPDTRPLELALLIVGVGLLDFCGQVCFTPLEALLSDLFRDPDHCRQAFSVYAFMISLGGCLGYLLPAIDWDASALAPYLGTQEECLFGLLTLIFLTCVAATLFVVEEAALGPAEPAEALSVAPRPARGCPCRARLAFRNLGALLPRLHQLCCGVPRALRRLFVAELCSWMAFMTFTLFYTTSWVRGCTRVCPGLSQALKPGDTTMKENGPSLRVQLLEVTGQLSLSLGVRMGSLGLFLQCATSLLFSLVMDRLVQRFGTRAVYLASVVAFPVAAGATCLSRSVAVVTASAALTGFTFSTLQILPYTLASLYHRERQVFLPKYRGDAGGGATEDSLMTSFPPGPKATSPFPNGHVGAGGSGLLPSAPALCGASACDVSMRVVVGEPPEARAVPGRGICLDLAILDSAFLLSQVAPSLFMGSIVQLSQSVTAYMVSAAGLGLVAIYFATRVVFDKSDLAKYSV</sequence>
<feature type="transmembrane region" description="Helical" evidence="7">
    <location>
        <begin position="274"/>
        <end position="292"/>
    </location>
</feature>
<organism evidence="8 9">
    <name type="scientific">Cnephaeus nilssonii</name>
    <name type="common">Northern bat</name>
    <name type="synonym">Eptesicus nilssonii</name>
    <dbReference type="NCBI Taxonomy" id="3371016"/>
    <lineage>
        <taxon>Eukaryota</taxon>
        <taxon>Metazoa</taxon>
        <taxon>Chordata</taxon>
        <taxon>Craniata</taxon>
        <taxon>Vertebrata</taxon>
        <taxon>Euteleostomi</taxon>
        <taxon>Mammalia</taxon>
        <taxon>Eutheria</taxon>
        <taxon>Laurasiatheria</taxon>
        <taxon>Chiroptera</taxon>
        <taxon>Yangochiroptera</taxon>
        <taxon>Vespertilionidae</taxon>
        <taxon>Cnephaeus</taxon>
    </lineage>
</organism>
<protein>
    <recommendedName>
        <fullName evidence="10">Solute carrier family 45 member 3</fullName>
    </recommendedName>
</protein>
<evidence type="ECO:0000313" key="9">
    <source>
        <dbReference type="Proteomes" id="UP001177744"/>
    </source>
</evidence>
<feature type="transmembrane region" description="Helical" evidence="7">
    <location>
        <begin position="52"/>
        <end position="75"/>
    </location>
</feature>
<keyword evidence="9" id="KW-1185">Reference proteome</keyword>
<comment type="similarity">
    <text evidence="6">Belongs to the glycoside-pentoside-hexuronide (GPH) cation symporter transporter (TC 2.A.2) family.</text>
</comment>
<feature type="transmembrane region" description="Helical" evidence="7">
    <location>
        <begin position="374"/>
        <end position="397"/>
    </location>
</feature>
<dbReference type="GO" id="GO:0016020">
    <property type="term" value="C:membrane"/>
    <property type="evidence" value="ECO:0007669"/>
    <property type="project" value="UniProtKB-SubCell"/>
</dbReference>
<feature type="transmembrane region" description="Helical" evidence="7">
    <location>
        <begin position="403"/>
        <end position="424"/>
    </location>
</feature>
<reference evidence="8" key="1">
    <citation type="submission" date="2023-06" db="EMBL/GenBank/DDBJ databases">
        <title>Reference genome for the Northern bat (Eptesicus nilssonii), a most northern bat species.</title>
        <authorList>
            <person name="Laine V.N."/>
            <person name="Pulliainen A.T."/>
            <person name="Lilley T.M."/>
        </authorList>
    </citation>
    <scope>NUCLEOTIDE SEQUENCE</scope>
    <source>
        <strain evidence="8">BLF_Eptnil</strain>
        <tissue evidence="8">Kidney</tissue>
    </source>
</reference>
<evidence type="ECO:0000256" key="1">
    <source>
        <dbReference type="ARBA" id="ARBA00004141"/>
    </source>
</evidence>
<dbReference type="AlphaFoldDB" id="A0AA40HDR8"/>
<evidence type="ECO:0000313" key="8">
    <source>
        <dbReference type="EMBL" id="KAK1329392.1"/>
    </source>
</evidence>
<dbReference type="InterPro" id="IPR036259">
    <property type="entry name" value="MFS_trans_sf"/>
</dbReference>
<dbReference type="PANTHER" id="PTHR19432:SF37">
    <property type="entry name" value="SOLUTE CARRIER FAMILY 45 MEMBER 3"/>
    <property type="match status" value="1"/>
</dbReference>
<evidence type="ECO:0000256" key="5">
    <source>
        <dbReference type="ARBA" id="ARBA00023136"/>
    </source>
</evidence>
<comment type="caution">
    <text evidence="8">The sequence shown here is derived from an EMBL/GenBank/DDBJ whole genome shotgun (WGS) entry which is preliminary data.</text>
</comment>
<gene>
    <name evidence="8" type="ORF">QTO34_011576</name>
</gene>
<dbReference type="EMBL" id="JAULJE010000022">
    <property type="protein sequence ID" value="KAK1329392.1"/>
    <property type="molecule type" value="Genomic_DNA"/>
</dbReference>
<feature type="transmembrane region" description="Helical" evidence="7">
    <location>
        <begin position="20"/>
        <end position="40"/>
    </location>
</feature>
<dbReference type="Gene3D" id="1.20.1250.20">
    <property type="entry name" value="MFS general substrate transporter like domains"/>
    <property type="match status" value="1"/>
</dbReference>
<dbReference type="InterPro" id="IPR011701">
    <property type="entry name" value="MFS"/>
</dbReference>
<evidence type="ECO:0000256" key="6">
    <source>
        <dbReference type="ARBA" id="ARBA00038193"/>
    </source>
</evidence>
<feature type="transmembrane region" description="Helical" evidence="7">
    <location>
        <begin position="161"/>
        <end position="179"/>
    </location>
</feature>
<keyword evidence="2" id="KW-0813">Transport</keyword>
<feature type="transmembrane region" description="Helical" evidence="7">
    <location>
        <begin position="122"/>
        <end position="140"/>
    </location>
</feature>
<evidence type="ECO:0000256" key="2">
    <source>
        <dbReference type="ARBA" id="ARBA00022448"/>
    </source>
</evidence>
<feature type="transmembrane region" description="Helical" evidence="7">
    <location>
        <begin position="199"/>
        <end position="218"/>
    </location>
</feature>
<evidence type="ECO:0000256" key="4">
    <source>
        <dbReference type="ARBA" id="ARBA00022989"/>
    </source>
</evidence>
<evidence type="ECO:0000256" key="7">
    <source>
        <dbReference type="SAM" id="Phobius"/>
    </source>
</evidence>
<keyword evidence="5 7" id="KW-0472">Membrane</keyword>
<dbReference type="PANTHER" id="PTHR19432">
    <property type="entry name" value="SUGAR TRANSPORTER"/>
    <property type="match status" value="1"/>
</dbReference>
<keyword evidence="3 7" id="KW-0812">Transmembrane</keyword>
<dbReference type="SUPFAM" id="SSF103473">
    <property type="entry name" value="MFS general substrate transporter"/>
    <property type="match status" value="1"/>
</dbReference>
<evidence type="ECO:0000256" key="3">
    <source>
        <dbReference type="ARBA" id="ARBA00022692"/>
    </source>
</evidence>
<accession>A0AA40HDR8</accession>
<feature type="transmembrane region" description="Helical" evidence="7">
    <location>
        <begin position="340"/>
        <end position="362"/>
    </location>
</feature>
<dbReference type="FunFam" id="1.20.1250.20:FF:000393">
    <property type="entry name" value="solute carrier family 45 member 3"/>
    <property type="match status" value="1"/>
</dbReference>
<feature type="transmembrane region" description="Helical" evidence="7">
    <location>
        <begin position="87"/>
        <end position="110"/>
    </location>
</feature>
<dbReference type="Proteomes" id="UP001177744">
    <property type="component" value="Unassembled WGS sequence"/>
</dbReference>
<proteinExistence type="inferred from homology"/>
<dbReference type="GO" id="GO:0008506">
    <property type="term" value="F:sucrose:proton symporter activity"/>
    <property type="evidence" value="ECO:0007669"/>
    <property type="project" value="TreeGrafter"/>
</dbReference>
<comment type="subcellular location">
    <subcellularLocation>
        <location evidence="1">Membrane</location>
        <topology evidence="1">Multi-pass membrane protein</topology>
    </subcellularLocation>
</comment>
<dbReference type="CDD" id="cd17313">
    <property type="entry name" value="MFS_SLC45_SUC"/>
    <property type="match status" value="1"/>
</dbReference>
<name>A0AA40HDR8_CNENI</name>
<evidence type="ECO:0008006" key="10">
    <source>
        <dbReference type="Google" id="ProtNLM"/>
    </source>
</evidence>
<dbReference type="Pfam" id="PF07690">
    <property type="entry name" value="MFS_1"/>
    <property type="match status" value="1"/>
</dbReference>